<dbReference type="InterPro" id="IPR010982">
    <property type="entry name" value="Lambda_DNA-bd_dom_sf"/>
</dbReference>
<reference evidence="2 3" key="1">
    <citation type="submission" date="2018-06" db="EMBL/GenBank/DDBJ databases">
        <authorList>
            <consortium name="Pathogen Informatics"/>
            <person name="Doyle S."/>
        </authorList>
    </citation>
    <scope>NUCLEOTIDE SEQUENCE [LARGE SCALE GENOMIC DNA]</scope>
    <source>
        <strain evidence="2 3">NCTC10308</strain>
    </source>
</reference>
<dbReference type="EMBL" id="UFRV01000006">
    <property type="protein sequence ID" value="SUT98927.1"/>
    <property type="molecule type" value="Genomic_DNA"/>
</dbReference>
<proteinExistence type="predicted"/>
<dbReference type="CDD" id="cd00093">
    <property type="entry name" value="HTH_XRE"/>
    <property type="match status" value="1"/>
</dbReference>
<evidence type="ECO:0000313" key="3">
    <source>
        <dbReference type="Proteomes" id="UP000254227"/>
    </source>
</evidence>
<protein>
    <submittedName>
        <fullName evidence="2">Predicted transcriptional regulator</fullName>
    </submittedName>
</protein>
<accession>A0A380UA99</accession>
<dbReference type="PROSITE" id="PS50943">
    <property type="entry name" value="HTH_CROC1"/>
    <property type="match status" value="1"/>
</dbReference>
<dbReference type="GO" id="GO:0003677">
    <property type="term" value="F:DNA binding"/>
    <property type="evidence" value="ECO:0007669"/>
    <property type="project" value="InterPro"/>
</dbReference>
<sequence length="55" mass="6209">MKVADVARETGMSKTTLHKLYNGQSTRIDFETIEKLCLLLNVEVGELLKLQADED</sequence>
<dbReference type="AlphaFoldDB" id="A0A380UA99"/>
<organism evidence="2 3">
    <name type="scientific">Acinetobacter johnsonii</name>
    <dbReference type="NCBI Taxonomy" id="40214"/>
    <lineage>
        <taxon>Bacteria</taxon>
        <taxon>Pseudomonadati</taxon>
        <taxon>Pseudomonadota</taxon>
        <taxon>Gammaproteobacteria</taxon>
        <taxon>Moraxellales</taxon>
        <taxon>Moraxellaceae</taxon>
        <taxon>Acinetobacter</taxon>
    </lineage>
</organism>
<evidence type="ECO:0000259" key="1">
    <source>
        <dbReference type="PROSITE" id="PS50943"/>
    </source>
</evidence>
<dbReference type="Gene3D" id="1.10.260.40">
    <property type="entry name" value="lambda repressor-like DNA-binding domains"/>
    <property type="match status" value="1"/>
</dbReference>
<name>A0A380UA99_ACIJO</name>
<gene>
    <name evidence="2" type="ORF">NCTC10308_03038</name>
</gene>
<dbReference type="Pfam" id="PF13443">
    <property type="entry name" value="HTH_26"/>
    <property type="match status" value="1"/>
</dbReference>
<feature type="domain" description="HTH cro/C1-type" evidence="1">
    <location>
        <begin position="1"/>
        <end position="47"/>
    </location>
</feature>
<evidence type="ECO:0000313" key="2">
    <source>
        <dbReference type="EMBL" id="SUT98927.1"/>
    </source>
</evidence>
<dbReference type="SUPFAM" id="SSF47413">
    <property type="entry name" value="lambda repressor-like DNA-binding domains"/>
    <property type="match status" value="1"/>
</dbReference>
<dbReference type="Proteomes" id="UP000254227">
    <property type="component" value="Unassembled WGS sequence"/>
</dbReference>
<dbReference type="InterPro" id="IPR001387">
    <property type="entry name" value="Cro/C1-type_HTH"/>
</dbReference>